<comment type="caution">
    <text evidence="8">The sequence shown here is derived from an EMBL/GenBank/DDBJ whole genome shotgun (WGS) entry which is preliminary data.</text>
</comment>
<dbReference type="InterPro" id="IPR001917">
    <property type="entry name" value="Aminotrans_II_pyridoxalP_BS"/>
</dbReference>
<dbReference type="EC" id="2.3.1.29" evidence="6"/>
<dbReference type="PANTHER" id="PTHR13693">
    <property type="entry name" value="CLASS II AMINOTRANSFERASE/8-AMINO-7-OXONONANOATE SYNTHASE"/>
    <property type="match status" value="1"/>
</dbReference>
<organism evidence="8 9">
    <name type="scientific">candidate division WOR_3 bacterium SM1_77</name>
    <dbReference type="NCBI Taxonomy" id="1703778"/>
    <lineage>
        <taxon>Bacteria</taxon>
        <taxon>Bacteria division WOR-3</taxon>
    </lineage>
</organism>
<dbReference type="InterPro" id="IPR004839">
    <property type="entry name" value="Aminotransferase_I/II_large"/>
</dbReference>
<dbReference type="GO" id="GO:0005737">
    <property type="term" value="C:cytoplasm"/>
    <property type="evidence" value="ECO:0007669"/>
    <property type="project" value="UniProtKB-ARBA"/>
</dbReference>
<comment type="similarity">
    <text evidence="2">Belongs to the class-II pyridoxal-phosphate-dependent aminotransferase family. BioF subfamily.</text>
</comment>
<evidence type="ECO:0000256" key="5">
    <source>
        <dbReference type="ARBA" id="ARBA00023315"/>
    </source>
</evidence>
<evidence type="ECO:0000256" key="4">
    <source>
        <dbReference type="ARBA" id="ARBA00022898"/>
    </source>
</evidence>
<comment type="subunit">
    <text evidence="6">Homodimer.</text>
</comment>
<evidence type="ECO:0000256" key="3">
    <source>
        <dbReference type="ARBA" id="ARBA00022679"/>
    </source>
</evidence>
<dbReference type="GO" id="GO:0030170">
    <property type="term" value="F:pyridoxal phosphate binding"/>
    <property type="evidence" value="ECO:0007669"/>
    <property type="project" value="UniProtKB-UniRule"/>
</dbReference>
<evidence type="ECO:0000256" key="6">
    <source>
        <dbReference type="HAMAP-Rule" id="MF_00985"/>
    </source>
</evidence>
<sequence>MAYSPKAKDFYAGELNGIQQAGTYKEERFIESPQAANIKVEFPSGSPPKEVLNFCANNYLGLSSYPDVVAAAHEGLKTRGYGMSSVRFICGTQDIHKELERKLSEFLHTEDTILFPSCMDANAGVFDVVLDKEDAMIADRLVHASIVDGMRLCKAQLYNYKHSNMEHLEEKLKETQECRFRLIITDGVFSMDGDIAKLAEICDLADKYDAMVLVDDSHATGFMGKQGRGTHEHCGVLGRVDIITTTLGKALGGASGGCVSGRKEIVELCRQRARPYLFSNTVPPVIVAAASKVLDIISKTTDRRDKLEQNTNYFQKKMTAAGFDIREGAHPIVPIMLYNAKLAQDMARDLYNEGIYVIGFSFPVVPKGQARIRVQISAAHEKEHLDKAIEAFTKIGEKYAILGKKKKEIIEKYGL</sequence>
<dbReference type="CDD" id="cd06454">
    <property type="entry name" value="KBL_like"/>
    <property type="match status" value="1"/>
</dbReference>
<keyword evidence="5 6" id="KW-0012">Acyltransferase</keyword>
<dbReference type="Proteomes" id="UP000050975">
    <property type="component" value="Unassembled WGS sequence"/>
</dbReference>
<dbReference type="InterPro" id="IPR015421">
    <property type="entry name" value="PyrdxlP-dep_Trfase_major"/>
</dbReference>
<dbReference type="EMBL" id="LJVE01000076">
    <property type="protein sequence ID" value="KPL13929.1"/>
    <property type="molecule type" value="Genomic_DNA"/>
</dbReference>
<comment type="cofactor">
    <cofactor evidence="6">
        <name>pyridoxal 5'-phosphate</name>
        <dbReference type="ChEBI" id="CHEBI:597326"/>
    </cofactor>
    <text evidence="6">Binds 1 pyridoxal phosphate per subunit.</text>
</comment>
<comment type="caution">
    <text evidence="6">Lacks conserved residue(s) required for the propagation of feature annotation.</text>
</comment>
<keyword evidence="3 6" id="KW-0808">Transferase</keyword>
<dbReference type="InterPro" id="IPR015422">
    <property type="entry name" value="PyrdxlP-dep_Trfase_small"/>
</dbReference>
<dbReference type="NCBIfam" id="NF005394">
    <property type="entry name" value="PRK06939.1"/>
    <property type="match status" value="1"/>
</dbReference>
<dbReference type="Gene3D" id="3.40.640.10">
    <property type="entry name" value="Type I PLP-dependent aspartate aminotransferase-like (Major domain)"/>
    <property type="match status" value="1"/>
</dbReference>
<feature type="binding site" description="in other chain" evidence="6">
    <location>
        <begin position="215"/>
        <end position="218"/>
    </location>
    <ligand>
        <name>pyridoxal 5'-phosphate</name>
        <dbReference type="ChEBI" id="CHEBI:597326"/>
        <note>ligand shared between dimeric partners</note>
    </ligand>
</feature>
<feature type="domain" description="Aminotransferase class I/classII large" evidence="7">
    <location>
        <begin position="50"/>
        <end position="392"/>
    </location>
</feature>
<dbReference type="HAMAP" id="MF_00985">
    <property type="entry name" value="2am3keto_CoA_ligase"/>
    <property type="match status" value="1"/>
</dbReference>
<dbReference type="InterPro" id="IPR015424">
    <property type="entry name" value="PyrdxlP-dep_Trfase"/>
</dbReference>
<dbReference type="AlphaFoldDB" id="A0A0S8JW61"/>
<feature type="binding site" description="in other chain" evidence="6">
    <location>
        <position position="190"/>
    </location>
    <ligand>
        <name>pyridoxal 5'-phosphate</name>
        <dbReference type="ChEBI" id="CHEBI:597326"/>
        <note>ligand shared between dimeric partners</note>
    </ligand>
</feature>
<reference evidence="8 9" key="1">
    <citation type="journal article" date="2015" name="Microbiome">
        <title>Genomic resolution of linkages in carbon, nitrogen, and sulfur cycling among widespread estuary sediment bacteria.</title>
        <authorList>
            <person name="Baker B.J."/>
            <person name="Lazar C.S."/>
            <person name="Teske A.P."/>
            <person name="Dick G.J."/>
        </authorList>
    </citation>
    <scope>NUCLEOTIDE SEQUENCE [LARGE SCALE GENOMIC DNA]</scope>
    <source>
        <strain evidence="8">SM1_77</strain>
    </source>
</reference>
<protein>
    <recommendedName>
        <fullName evidence="6">2-amino-3-ketobutyrate coenzyme A ligase</fullName>
        <shortName evidence="6">AKB ligase</shortName>
        <ecNumber evidence="6">2.3.1.29</ecNumber>
    </recommendedName>
    <alternativeName>
        <fullName evidence="6">Glycine acetyltransferase</fullName>
    </alternativeName>
</protein>
<dbReference type="SUPFAM" id="SSF53383">
    <property type="entry name" value="PLP-dependent transferases"/>
    <property type="match status" value="1"/>
</dbReference>
<dbReference type="UniPathway" id="UPA00046">
    <property type="reaction ID" value="UER00506"/>
</dbReference>
<feature type="binding site" evidence="6">
    <location>
        <position position="143"/>
    </location>
    <ligand>
        <name>substrate</name>
    </ligand>
</feature>
<comment type="catalytic activity">
    <reaction evidence="6">
        <text>glycine + acetyl-CoA = (2S)-2-amino-3-oxobutanoate + CoA</text>
        <dbReference type="Rhea" id="RHEA:20736"/>
        <dbReference type="ChEBI" id="CHEBI:57287"/>
        <dbReference type="ChEBI" id="CHEBI:57288"/>
        <dbReference type="ChEBI" id="CHEBI:57305"/>
        <dbReference type="ChEBI" id="CHEBI:78948"/>
        <dbReference type="EC" id="2.3.1.29"/>
    </reaction>
</comment>
<feature type="modified residue" description="N6-(pyridoxal phosphate)lysine" evidence="6">
    <location>
        <position position="249"/>
    </location>
</feature>
<dbReference type="Gene3D" id="3.90.1150.10">
    <property type="entry name" value="Aspartate Aminotransferase, domain 1"/>
    <property type="match status" value="1"/>
</dbReference>
<keyword evidence="4 6" id="KW-0663">Pyridoxal phosphate</keyword>
<evidence type="ECO:0000256" key="1">
    <source>
        <dbReference type="ARBA" id="ARBA00004746"/>
    </source>
</evidence>
<evidence type="ECO:0000313" key="9">
    <source>
        <dbReference type="Proteomes" id="UP000050975"/>
    </source>
</evidence>
<evidence type="ECO:0000313" key="8">
    <source>
        <dbReference type="EMBL" id="KPL13929.1"/>
    </source>
</evidence>
<dbReference type="FunFam" id="3.40.640.10:FF:000006">
    <property type="entry name" value="5-aminolevulinate synthase, mitochondrial"/>
    <property type="match status" value="1"/>
</dbReference>
<dbReference type="FunFam" id="3.90.1150.10:FF:000004">
    <property type="entry name" value="2-amino-3-ketobutyrate coenzyme A ligase"/>
    <property type="match status" value="1"/>
</dbReference>
<dbReference type="GO" id="GO:0016874">
    <property type="term" value="F:ligase activity"/>
    <property type="evidence" value="ECO:0007669"/>
    <property type="project" value="UniProtKB-KW"/>
</dbReference>
<dbReference type="PANTHER" id="PTHR13693:SF102">
    <property type="entry name" value="2-AMINO-3-KETOBUTYRATE COENZYME A LIGASE, MITOCHONDRIAL"/>
    <property type="match status" value="1"/>
</dbReference>
<dbReference type="GO" id="GO:0019518">
    <property type="term" value="P:L-threonine catabolic process to glycine"/>
    <property type="evidence" value="ECO:0007669"/>
    <property type="project" value="UniProtKB-UniRule"/>
</dbReference>
<dbReference type="NCBIfam" id="TIGR01822">
    <property type="entry name" value="2am3keto_CoA"/>
    <property type="match status" value="1"/>
</dbReference>
<feature type="binding site" description="in other chain" evidence="6">
    <location>
        <begin position="246"/>
        <end position="249"/>
    </location>
    <ligand>
        <name>pyridoxal 5'-phosphate</name>
        <dbReference type="ChEBI" id="CHEBI:597326"/>
        <note>ligand shared between dimeric partners</note>
    </ligand>
</feature>
<gene>
    <name evidence="6" type="primary">kbl</name>
    <name evidence="8" type="ORF">AMJ74_04365</name>
</gene>
<proteinExistence type="inferred from homology"/>
<feature type="binding site" evidence="6">
    <location>
        <position position="373"/>
    </location>
    <ligand>
        <name>substrate</name>
    </ligand>
</feature>
<dbReference type="GO" id="GO:0008890">
    <property type="term" value="F:glycine C-acetyltransferase activity"/>
    <property type="evidence" value="ECO:0007669"/>
    <property type="project" value="UniProtKB-UniRule"/>
</dbReference>
<feature type="binding site" evidence="6">
    <location>
        <begin position="279"/>
        <end position="280"/>
    </location>
    <ligand>
        <name>pyridoxal 5'-phosphate</name>
        <dbReference type="ChEBI" id="CHEBI:597326"/>
        <note>ligand shared between dimeric partners</note>
    </ligand>
</feature>
<dbReference type="InterPro" id="IPR050087">
    <property type="entry name" value="AON_synthase_class-II"/>
</dbReference>
<accession>A0A0S8JW61</accession>
<dbReference type="PATRIC" id="fig|1703778.3.peg.561"/>
<dbReference type="PROSITE" id="PS00599">
    <property type="entry name" value="AA_TRANSFER_CLASS_2"/>
    <property type="match status" value="1"/>
</dbReference>
<evidence type="ECO:0000256" key="2">
    <source>
        <dbReference type="ARBA" id="ARBA00010008"/>
    </source>
</evidence>
<comment type="pathway">
    <text evidence="1">Cofactor biosynthesis; biotin biosynthesis.</text>
</comment>
<comment type="pathway">
    <text evidence="6">Amino-acid degradation; L-threonine degradation via oxydo-reductase pathway; glycine from L-threonine: step 2/2.</text>
</comment>
<comment type="function">
    <text evidence="6">Catalyzes the cleavage of 2-amino-3-ketobutyrate to glycine and acetyl-CoA.</text>
</comment>
<evidence type="ECO:0000259" key="7">
    <source>
        <dbReference type="Pfam" id="PF00155"/>
    </source>
</evidence>
<name>A0A0S8JW61_UNCW3</name>
<keyword evidence="8" id="KW-0436">Ligase</keyword>
<dbReference type="Pfam" id="PF00155">
    <property type="entry name" value="Aminotran_1_2"/>
    <property type="match status" value="1"/>
</dbReference>
<dbReference type="InterPro" id="IPR011282">
    <property type="entry name" value="2am3keto_CoA_ligase"/>
</dbReference>